<organism evidence="3 4">
    <name type="scientific">Methylobacterium radiodurans</name>
    <dbReference type="NCBI Taxonomy" id="2202828"/>
    <lineage>
        <taxon>Bacteria</taxon>
        <taxon>Pseudomonadati</taxon>
        <taxon>Pseudomonadota</taxon>
        <taxon>Alphaproteobacteria</taxon>
        <taxon>Hyphomicrobiales</taxon>
        <taxon>Methylobacteriaceae</taxon>
        <taxon>Methylobacterium</taxon>
    </lineage>
</organism>
<dbReference type="KEGG" id="meti:DK427_23180"/>
<feature type="transmembrane region" description="Helical" evidence="1">
    <location>
        <begin position="40"/>
        <end position="60"/>
    </location>
</feature>
<evidence type="ECO:0000256" key="1">
    <source>
        <dbReference type="SAM" id="Phobius"/>
    </source>
</evidence>
<evidence type="ECO:0000259" key="2">
    <source>
        <dbReference type="Pfam" id="PF04536"/>
    </source>
</evidence>
<feature type="transmembrane region" description="Helical" evidence="1">
    <location>
        <begin position="66"/>
        <end position="88"/>
    </location>
</feature>
<keyword evidence="4" id="KW-1185">Reference proteome</keyword>
<accession>A0A2U8VWY8</accession>
<evidence type="ECO:0000313" key="3">
    <source>
        <dbReference type="EMBL" id="AWN38285.1"/>
    </source>
</evidence>
<keyword evidence="1" id="KW-0812">Transmembrane</keyword>
<evidence type="ECO:0000313" key="4">
    <source>
        <dbReference type="Proteomes" id="UP000246058"/>
    </source>
</evidence>
<reference evidence="3 4" key="1">
    <citation type="submission" date="2018-05" db="EMBL/GenBank/DDBJ databases">
        <title>Complete Genome Sequence of Methylobacterium sp. 17Sr1-43.</title>
        <authorList>
            <person name="Srinivasan S."/>
        </authorList>
    </citation>
    <scope>NUCLEOTIDE SEQUENCE [LARGE SCALE GENOMIC DNA]</scope>
    <source>
        <strain evidence="3 4">17Sr1-43</strain>
    </source>
</reference>
<keyword evidence="1" id="KW-0472">Membrane</keyword>
<dbReference type="EMBL" id="CP029551">
    <property type="protein sequence ID" value="AWN38285.1"/>
    <property type="molecule type" value="Genomic_DNA"/>
</dbReference>
<gene>
    <name evidence="3" type="ORF">DK427_23180</name>
</gene>
<dbReference type="RefSeq" id="WP_109953442.1">
    <property type="nucleotide sequence ID" value="NZ_CP029551.1"/>
</dbReference>
<dbReference type="Gene3D" id="3.10.310.50">
    <property type="match status" value="1"/>
</dbReference>
<sequence length="208" mass="21614">MTGEIGLSRAARARIAEAVARAEAGTAGEIVVMVSARAGLYRSAPLAAALVGGLVLPWLLLWLTRWSAAAILLAQGALVATLLAAGLSERLRLALVPRPVLRARARDAAVRAFHARGLDRTRARTGLLLYVALAEHHAEIVADAGIVARVGTESWCGTLSELTAALARGETEAGLIGAVERLGACLAQHVPAGPHAVDDLPNRVIVEV</sequence>
<proteinExistence type="predicted"/>
<protein>
    <recommendedName>
        <fullName evidence="2">TPM domain-containing protein</fullName>
    </recommendedName>
</protein>
<dbReference type="OrthoDB" id="5825388at2"/>
<name>A0A2U8VWY8_9HYPH</name>
<keyword evidence="1" id="KW-1133">Transmembrane helix</keyword>
<dbReference type="Proteomes" id="UP000246058">
    <property type="component" value="Chromosome"/>
</dbReference>
<dbReference type="Pfam" id="PF04536">
    <property type="entry name" value="TPM_phosphatase"/>
    <property type="match status" value="1"/>
</dbReference>
<dbReference type="PANTHER" id="PTHR30373">
    <property type="entry name" value="UPF0603 PROTEIN YGCG"/>
    <property type="match status" value="1"/>
</dbReference>
<feature type="domain" description="TPM" evidence="2">
    <location>
        <begin position="104"/>
        <end position="184"/>
    </location>
</feature>
<dbReference type="AlphaFoldDB" id="A0A2U8VWY8"/>
<dbReference type="InterPro" id="IPR007621">
    <property type="entry name" value="TPM_dom"/>
</dbReference>
<dbReference type="PANTHER" id="PTHR30373:SF8">
    <property type="entry name" value="BLL7265 PROTEIN"/>
    <property type="match status" value="1"/>
</dbReference>